<accession>X0HVB1</accession>
<name>X0HVB1_FUSOX</name>
<reference evidence="1" key="2">
    <citation type="submission" date="2014-03" db="EMBL/GenBank/DDBJ databases">
        <title>The Genome Annotation of Fusarium oxysporum PHW808.</title>
        <authorList>
            <consortium name="The Broad Institute Genomics Platform"/>
            <person name="Ma L.-J."/>
            <person name="Corby-Kistler H."/>
            <person name="Broz K."/>
            <person name="Gale L.R."/>
            <person name="Jonkers W."/>
            <person name="O'Donnell K."/>
            <person name="Ploetz R."/>
            <person name="Steinberg C."/>
            <person name="Schwartz D.C."/>
            <person name="VanEtten H."/>
            <person name="Zhou S."/>
            <person name="Young S.K."/>
            <person name="Zeng Q."/>
            <person name="Gargeya S."/>
            <person name="Fitzgerald M."/>
            <person name="Abouelleil A."/>
            <person name="Alvarado L."/>
            <person name="Chapman S.B."/>
            <person name="Gainer-Dewar J."/>
            <person name="Goldberg J."/>
            <person name="Griggs A."/>
            <person name="Gujja S."/>
            <person name="Hansen M."/>
            <person name="Howarth C."/>
            <person name="Imamovic A."/>
            <person name="Ireland A."/>
            <person name="Larimer J."/>
            <person name="McCowan C."/>
            <person name="Murphy C."/>
            <person name="Pearson M."/>
            <person name="Poon T.W."/>
            <person name="Priest M."/>
            <person name="Roberts A."/>
            <person name="Saif S."/>
            <person name="Shea T."/>
            <person name="Sykes S."/>
            <person name="Wortman J."/>
            <person name="Nusbaum C."/>
            <person name="Birren B."/>
        </authorList>
    </citation>
    <scope>NUCLEOTIDE SEQUENCE</scope>
    <source>
        <strain evidence="1">54008</strain>
    </source>
</reference>
<sequence length="80" mass="9047">MVPYRTVQFGNCGIPGVPHQIRSPSHVLLGRIPPLPTQNLYIRRRHQKNASPQGPPHNCHGQILHSRTYQYNPISWTCGA</sequence>
<dbReference type="AlphaFoldDB" id="X0HVB1"/>
<dbReference type="Proteomes" id="UP000030676">
    <property type="component" value="Unassembled WGS sequence"/>
</dbReference>
<gene>
    <name evidence="1" type="ORF">FOPG_18649</name>
</gene>
<dbReference type="HOGENOM" id="CLU_2589858_0_0_1"/>
<organism evidence="1">
    <name type="scientific">Fusarium oxysporum f. sp. conglutinans race 2 54008</name>
    <dbReference type="NCBI Taxonomy" id="1089457"/>
    <lineage>
        <taxon>Eukaryota</taxon>
        <taxon>Fungi</taxon>
        <taxon>Dikarya</taxon>
        <taxon>Ascomycota</taxon>
        <taxon>Pezizomycotina</taxon>
        <taxon>Sordariomycetes</taxon>
        <taxon>Hypocreomycetidae</taxon>
        <taxon>Hypocreales</taxon>
        <taxon>Nectriaceae</taxon>
        <taxon>Fusarium</taxon>
        <taxon>Fusarium oxysporum species complex</taxon>
    </lineage>
</organism>
<reference evidence="1" key="1">
    <citation type="submission" date="2011-11" db="EMBL/GenBank/DDBJ databases">
        <title>The Genome Sequence of Fusarium oxysporum PHW808.</title>
        <authorList>
            <consortium name="The Broad Institute Genome Sequencing Platform"/>
            <person name="Ma L.-J."/>
            <person name="Gale L.R."/>
            <person name="Schwartz D.C."/>
            <person name="Zhou S."/>
            <person name="Corby-Kistler H."/>
            <person name="Young S.K."/>
            <person name="Zeng Q."/>
            <person name="Gargeya S."/>
            <person name="Fitzgerald M."/>
            <person name="Haas B."/>
            <person name="Abouelleil A."/>
            <person name="Alvarado L."/>
            <person name="Arachchi H.M."/>
            <person name="Berlin A."/>
            <person name="Brown A."/>
            <person name="Chapman S.B."/>
            <person name="Chen Z."/>
            <person name="Dunbar C."/>
            <person name="Freedman E."/>
            <person name="Gearin G."/>
            <person name="Goldberg J."/>
            <person name="Griggs A."/>
            <person name="Gujja S."/>
            <person name="Heiman D."/>
            <person name="Howarth C."/>
            <person name="Larson L."/>
            <person name="Lui A."/>
            <person name="MacDonald P.J.P."/>
            <person name="Montmayeur A."/>
            <person name="Murphy C."/>
            <person name="Neiman D."/>
            <person name="Pearson M."/>
            <person name="Priest M."/>
            <person name="Roberts A."/>
            <person name="Saif S."/>
            <person name="Shea T."/>
            <person name="Shenoy N."/>
            <person name="Sisk P."/>
            <person name="Stolte C."/>
            <person name="Sykes S."/>
            <person name="Wortman J."/>
            <person name="Nusbaum C."/>
            <person name="Birren B."/>
        </authorList>
    </citation>
    <scope>NUCLEOTIDE SEQUENCE [LARGE SCALE GENOMIC DNA]</scope>
    <source>
        <strain evidence="1">54008</strain>
    </source>
</reference>
<dbReference type="EMBL" id="KK033748">
    <property type="protein sequence ID" value="EXL65114.1"/>
    <property type="molecule type" value="Genomic_DNA"/>
</dbReference>
<protein>
    <submittedName>
        <fullName evidence="1">Uncharacterized protein</fullName>
    </submittedName>
</protein>
<evidence type="ECO:0000313" key="1">
    <source>
        <dbReference type="EMBL" id="EXL65114.1"/>
    </source>
</evidence>
<proteinExistence type="predicted"/>